<evidence type="ECO:0000313" key="1">
    <source>
        <dbReference type="EMBL" id="VFR80970.1"/>
    </source>
</evidence>
<organism evidence="1">
    <name type="scientific">plant metagenome</name>
    <dbReference type="NCBI Taxonomy" id="1297885"/>
    <lineage>
        <taxon>unclassified sequences</taxon>
        <taxon>metagenomes</taxon>
        <taxon>organismal metagenomes</taxon>
    </lineage>
</organism>
<sequence length="147" mass="15968">MLGEICERVSVSMHIALDGLRKAPCSDVRDNLADVLNVVGLTVQGNPRFVEEHEVIDHAGRLLNDYIAPAPLPEDALVYLKHAVNVIDTILGKLDLNEFRSAERSYVALARAARRAAHATPVSPPVQHFHARPGYAFGAVPTQGNNS</sequence>
<protein>
    <submittedName>
        <fullName evidence="1">Uncharacterized protein</fullName>
    </submittedName>
</protein>
<gene>
    <name evidence="1" type="ORF">RAN3_2497</name>
</gene>
<dbReference type="EMBL" id="CAADIO010000004">
    <property type="protein sequence ID" value="VFR80970.1"/>
    <property type="molecule type" value="Genomic_DNA"/>
</dbReference>
<proteinExistence type="predicted"/>
<accession>A0A484U3P5</accession>
<reference evidence="1" key="1">
    <citation type="submission" date="2019-03" db="EMBL/GenBank/DDBJ databases">
        <authorList>
            <person name="Danneels B."/>
        </authorList>
    </citation>
    <scope>NUCLEOTIDE SEQUENCE</scope>
</reference>
<dbReference type="AlphaFoldDB" id="A0A484U3P5"/>
<name>A0A484U3P5_9ZZZZ</name>